<evidence type="ECO:0000313" key="2">
    <source>
        <dbReference type="EMBL" id="MVN77603.1"/>
    </source>
</evidence>
<accession>A0A7K1TGW6</accession>
<evidence type="ECO:0000313" key="3">
    <source>
        <dbReference type="Proteomes" id="UP000441336"/>
    </source>
</evidence>
<evidence type="ECO:0000256" key="1">
    <source>
        <dbReference type="SAM" id="Phobius"/>
    </source>
</evidence>
<feature type="transmembrane region" description="Helical" evidence="1">
    <location>
        <begin position="14"/>
        <end position="39"/>
    </location>
</feature>
<sequence>MKPLVPSTSLDHRIWLIITILFLDVVASSAIGPVLPAFVRGLMQL</sequence>
<keyword evidence="1" id="KW-1133">Transmembrane helix</keyword>
<gene>
    <name evidence="2" type="ORF">GO988_14810</name>
</gene>
<keyword evidence="3" id="KW-1185">Reference proteome</keyword>
<name>A0A7K1TGW6_9BACT</name>
<dbReference type="RefSeq" id="WP_157566782.1">
    <property type="nucleotide sequence ID" value="NZ_WQKZ01000003.1"/>
</dbReference>
<reference evidence="2 3" key="1">
    <citation type="submission" date="2019-12" db="EMBL/GenBank/DDBJ databases">
        <title>Hymenobacter sp. HMF4947 Genome sequencing and assembly.</title>
        <authorList>
            <person name="Kang H."/>
            <person name="Cha I."/>
            <person name="Kim H."/>
            <person name="Joh K."/>
        </authorList>
    </citation>
    <scope>NUCLEOTIDE SEQUENCE [LARGE SCALE GENOMIC DNA]</scope>
    <source>
        <strain evidence="2 3">HMF4947</strain>
    </source>
</reference>
<keyword evidence="1" id="KW-0472">Membrane</keyword>
<organism evidence="2 3">
    <name type="scientific">Hymenobacter ginkgonis</name>
    <dbReference type="NCBI Taxonomy" id="2682976"/>
    <lineage>
        <taxon>Bacteria</taxon>
        <taxon>Pseudomonadati</taxon>
        <taxon>Bacteroidota</taxon>
        <taxon>Cytophagia</taxon>
        <taxon>Cytophagales</taxon>
        <taxon>Hymenobacteraceae</taxon>
        <taxon>Hymenobacter</taxon>
    </lineage>
</organism>
<protein>
    <submittedName>
        <fullName evidence="2">Uncharacterized protein</fullName>
    </submittedName>
</protein>
<comment type="caution">
    <text evidence="2">The sequence shown here is derived from an EMBL/GenBank/DDBJ whole genome shotgun (WGS) entry which is preliminary data.</text>
</comment>
<dbReference type="AlphaFoldDB" id="A0A7K1TGW6"/>
<dbReference type="Proteomes" id="UP000441336">
    <property type="component" value="Unassembled WGS sequence"/>
</dbReference>
<proteinExistence type="predicted"/>
<keyword evidence="1" id="KW-0812">Transmembrane</keyword>
<dbReference type="EMBL" id="WQKZ01000003">
    <property type="protein sequence ID" value="MVN77603.1"/>
    <property type="molecule type" value="Genomic_DNA"/>
</dbReference>